<dbReference type="Proteomes" id="UP001412067">
    <property type="component" value="Unassembled WGS sequence"/>
</dbReference>
<feature type="domain" description="Beta-carotene isomerase D27-like C-terminal" evidence="1">
    <location>
        <begin position="1"/>
        <end position="43"/>
    </location>
</feature>
<sequence>MCTNLCKIPSQKFINNSLGMPTNMIPNFEDKSCEIIFGQHPLADDPALKQPCYRTCKYYNVQTRIVSYFLNK</sequence>
<comment type="caution">
    <text evidence="2">The sequence shown here is derived from an EMBL/GenBank/DDBJ whole genome shotgun (WGS) entry which is preliminary data.</text>
</comment>
<evidence type="ECO:0000313" key="2">
    <source>
        <dbReference type="EMBL" id="KAK8959238.1"/>
    </source>
</evidence>
<dbReference type="PANTHER" id="PTHR33591:SF1">
    <property type="entry name" value="BETA-CAROTENE ISOMERASE D27, CHLOROPLASTIC"/>
    <property type="match status" value="1"/>
</dbReference>
<dbReference type="InterPro" id="IPR038938">
    <property type="entry name" value="D27-like"/>
</dbReference>
<evidence type="ECO:0000313" key="3">
    <source>
        <dbReference type="Proteomes" id="UP001412067"/>
    </source>
</evidence>
<dbReference type="Pfam" id="PF13225">
    <property type="entry name" value="D27-like_C"/>
    <property type="match status" value="1"/>
</dbReference>
<evidence type="ECO:0000259" key="1">
    <source>
        <dbReference type="Pfam" id="PF13225"/>
    </source>
</evidence>
<protein>
    <recommendedName>
        <fullName evidence="1">Beta-carotene isomerase D27-like C-terminal domain-containing protein</fullName>
    </recommendedName>
</protein>
<gene>
    <name evidence="2" type="ORF">KSP40_PGU017556</name>
</gene>
<accession>A0ABR2M5B4</accession>
<name>A0ABR2M5B4_9ASPA</name>
<proteinExistence type="predicted"/>
<dbReference type="InterPro" id="IPR025114">
    <property type="entry name" value="D27-like_C"/>
</dbReference>
<dbReference type="EMBL" id="JBBWWR010000012">
    <property type="protein sequence ID" value="KAK8959238.1"/>
    <property type="molecule type" value="Genomic_DNA"/>
</dbReference>
<organism evidence="2 3">
    <name type="scientific">Platanthera guangdongensis</name>
    <dbReference type="NCBI Taxonomy" id="2320717"/>
    <lineage>
        <taxon>Eukaryota</taxon>
        <taxon>Viridiplantae</taxon>
        <taxon>Streptophyta</taxon>
        <taxon>Embryophyta</taxon>
        <taxon>Tracheophyta</taxon>
        <taxon>Spermatophyta</taxon>
        <taxon>Magnoliopsida</taxon>
        <taxon>Liliopsida</taxon>
        <taxon>Asparagales</taxon>
        <taxon>Orchidaceae</taxon>
        <taxon>Orchidoideae</taxon>
        <taxon>Orchideae</taxon>
        <taxon>Orchidinae</taxon>
        <taxon>Platanthera</taxon>
    </lineage>
</organism>
<keyword evidence="3" id="KW-1185">Reference proteome</keyword>
<dbReference type="PANTHER" id="PTHR33591">
    <property type="entry name" value="BETA-CAROTENE ISOMERASE D27"/>
    <property type="match status" value="1"/>
</dbReference>
<reference evidence="2 3" key="1">
    <citation type="journal article" date="2022" name="Nat. Plants">
        <title>Genomes of leafy and leafless Platanthera orchids illuminate the evolution of mycoheterotrophy.</title>
        <authorList>
            <person name="Li M.H."/>
            <person name="Liu K.W."/>
            <person name="Li Z."/>
            <person name="Lu H.C."/>
            <person name="Ye Q.L."/>
            <person name="Zhang D."/>
            <person name="Wang J.Y."/>
            <person name="Li Y.F."/>
            <person name="Zhong Z.M."/>
            <person name="Liu X."/>
            <person name="Yu X."/>
            <person name="Liu D.K."/>
            <person name="Tu X.D."/>
            <person name="Liu B."/>
            <person name="Hao Y."/>
            <person name="Liao X.Y."/>
            <person name="Jiang Y.T."/>
            <person name="Sun W.H."/>
            <person name="Chen J."/>
            <person name="Chen Y.Q."/>
            <person name="Ai Y."/>
            <person name="Zhai J.W."/>
            <person name="Wu S.S."/>
            <person name="Zhou Z."/>
            <person name="Hsiao Y.Y."/>
            <person name="Wu W.L."/>
            <person name="Chen Y.Y."/>
            <person name="Lin Y.F."/>
            <person name="Hsu J.L."/>
            <person name="Li C.Y."/>
            <person name="Wang Z.W."/>
            <person name="Zhao X."/>
            <person name="Zhong W.Y."/>
            <person name="Ma X.K."/>
            <person name="Ma L."/>
            <person name="Huang J."/>
            <person name="Chen G.Z."/>
            <person name="Huang M.Z."/>
            <person name="Huang L."/>
            <person name="Peng D.H."/>
            <person name="Luo Y.B."/>
            <person name="Zou S.Q."/>
            <person name="Chen S.P."/>
            <person name="Lan S."/>
            <person name="Tsai W.C."/>
            <person name="Van de Peer Y."/>
            <person name="Liu Z.J."/>
        </authorList>
    </citation>
    <scope>NUCLEOTIDE SEQUENCE [LARGE SCALE GENOMIC DNA]</scope>
    <source>
        <strain evidence="2">Lor288</strain>
    </source>
</reference>